<gene>
    <name evidence="10" type="ORF">FGG08_004507</name>
</gene>
<dbReference type="EMBL" id="JAGHQL010000092">
    <property type="protein sequence ID" value="KAH0538916.1"/>
    <property type="molecule type" value="Genomic_DNA"/>
</dbReference>
<comment type="catalytic activity">
    <reaction evidence="8">
        <text>L-seryl-[protein] + ATP = O-phospho-L-seryl-[protein] + ADP + H(+)</text>
        <dbReference type="Rhea" id="RHEA:17989"/>
        <dbReference type="Rhea" id="RHEA-COMP:9863"/>
        <dbReference type="Rhea" id="RHEA-COMP:11604"/>
        <dbReference type="ChEBI" id="CHEBI:15378"/>
        <dbReference type="ChEBI" id="CHEBI:29999"/>
        <dbReference type="ChEBI" id="CHEBI:30616"/>
        <dbReference type="ChEBI" id="CHEBI:83421"/>
        <dbReference type="ChEBI" id="CHEBI:456216"/>
        <dbReference type="EC" id="2.7.11.1"/>
    </reaction>
</comment>
<comment type="caution">
    <text evidence="10">The sequence shown here is derived from an EMBL/GenBank/DDBJ whole genome shotgun (WGS) entry which is preliminary data.</text>
</comment>
<dbReference type="EC" id="2.7.11.1" evidence="1"/>
<keyword evidence="5" id="KW-0418">Kinase</keyword>
<evidence type="ECO:0000256" key="4">
    <source>
        <dbReference type="ARBA" id="ARBA00022741"/>
    </source>
</evidence>
<proteinExistence type="predicted"/>
<dbReference type="InterPro" id="IPR050660">
    <property type="entry name" value="NEK_Ser/Thr_kinase"/>
</dbReference>
<evidence type="ECO:0000256" key="7">
    <source>
        <dbReference type="ARBA" id="ARBA00047899"/>
    </source>
</evidence>
<dbReference type="GO" id="GO:0004674">
    <property type="term" value="F:protein serine/threonine kinase activity"/>
    <property type="evidence" value="ECO:0007669"/>
    <property type="project" value="UniProtKB-KW"/>
</dbReference>
<name>A0A9P8I0F2_9PEZI</name>
<reference evidence="10" key="1">
    <citation type="submission" date="2021-03" db="EMBL/GenBank/DDBJ databases">
        <title>Comparative genomics and phylogenomic investigation of the class Geoglossomycetes provide insights into ecological specialization and systematics.</title>
        <authorList>
            <person name="Melie T."/>
            <person name="Pirro S."/>
            <person name="Miller A.N."/>
            <person name="Quandt A."/>
        </authorList>
    </citation>
    <scope>NUCLEOTIDE SEQUENCE</scope>
    <source>
        <strain evidence="10">GBOQ0MN5Z8</strain>
    </source>
</reference>
<evidence type="ECO:0000313" key="10">
    <source>
        <dbReference type="EMBL" id="KAH0538916.1"/>
    </source>
</evidence>
<dbReference type="GO" id="GO:0005524">
    <property type="term" value="F:ATP binding"/>
    <property type="evidence" value="ECO:0007669"/>
    <property type="project" value="UniProtKB-KW"/>
</dbReference>
<dbReference type="InterPro" id="IPR008271">
    <property type="entry name" value="Ser/Thr_kinase_AS"/>
</dbReference>
<keyword evidence="4" id="KW-0547">Nucleotide-binding</keyword>
<evidence type="ECO:0000256" key="6">
    <source>
        <dbReference type="ARBA" id="ARBA00022840"/>
    </source>
</evidence>
<dbReference type="SUPFAM" id="SSF56112">
    <property type="entry name" value="Protein kinase-like (PK-like)"/>
    <property type="match status" value="1"/>
</dbReference>
<dbReference type="PANTHER" id="PTHR43671:SF98">
    <property type="entry name" value="SERINE_THREONINE-PROTEIN KINASE NEK11"/>
    <property type="match status" value="1"/>
</dbReference>
<dbReference type="OrthoDB" id="4062651at2759"/>
<organism evidence="10 11">
    <name type="scientific">Glutinoglossum americanum</name>
    <dbReference type="NCBI Taxonomy" id="1670608"/>
    <lineage>
        <taxon>Eukaryota</taxon>
        <taxon>Fungi</taxon>
        <taxon>Dikarya</taxon>
        <taxon>Ascomycota</taxon>
        <taxon>Pezizomycotina</taxon>
        <taxon>Geoglossomycetes</taxon>
        <taxon>Geoglossales</taxon>
        <taxon>Geoglossaceae</taxon>
        <taxon>Glutinoglossum</taxon>
    </lineage>
</organism>
<accession>A0A9P8I0F2</accession>
<dbReference type="AlphaFoldDB" id="A0A9P8I0F2"/>
<keyword evidence="6" id="KW-0067">ATP-binding</keyword>
<keyword evidence="3" id="KW-0808">Transferase</keyword>
<dbReference type="Proteomes" id="UP000698800">
    <property type="component" value="Unassembled WGS sequence"/>
</dbReference>
<dbReference type="CDD" id="cd00180">
    <property type="entry name" value="PKc"/>
    <property type="match status" value="1"/>
</dbReference>
<dbReference type="Pfam" id="PF00069">
    <property type="entry name" value="Pkinase"/>
    <property type="match status" value="1"/>
</dbReference>
<evidence type="ECO:0000259" key="9">
    <source>
        <dbReference type="PROSITE" id="PS50011"/>
    </source>
</evidence>
<dbReference type="InterPro" id="IPR011009">
    <property type="entry name" value="Kinase-like_dom_sf"/>
</dbReference>
<protein>
    <recommendedName>
        <fullName evidence="1">non-specific serine/threonine protein kinase</fullName>
        <ecNumber evidence="1">2.7.11.1</ecNumber>
    </recommendedName>
</protein>
<dbReference type="PROSITE" id="PS00108">
    <property type="entry name" value="PROTEIN_KINASE_ST"/>
    <property type="match status" value="1"/>
</dbReference>
<keyword evidence="2" id="KW-0723">Serine/threonine-protein kinase</keyword>
<dbReference type="SMART" id="SM00220">
    <property type="entry name" value="S_TKc"/>
    <property type="match status" value="1"/>
</dbReference>
<dbReference type="InterPro" id="IPR000719">
    <property type="entry name" value="Prot_kinase_dom"/>
</dbReference>
<comment type="catalytic activity">
    <reaction evidence="7">
        <text>L-threonyl-[protein] + ATP = O-phospho-L-threonyl-[protein] + ADP + H(+)</text>
        <dbReference type="Rhea" id="RHEA:46608"/>
        <dbReference type="Rhea" id="RHEA-COMP:11060"/>
        <dbReference type="Rhea" id="RHEA-COMP:11605"/>
        <dbReference type="ChEBI" id="CHEBI:15378"/>
        <dbReference type="ChEBI" id="CHEBI:30013"/>
        <dbReference type="ChEBI" id="CHEBI:30616"/>
        <dbReference type="ChEBI" id="CHEBI:61977"/>
        <dbReference type="ChEBI" id="CHEBI:456216"/>
        <dbReference type="EC" id="2.7.11.1"/>
    </reaction>
</comment>
<dbReference type="PROSITE" id="PS50011">
    <property type="entry name" value="PROTEIN_KINASE_DOM"/>
    <property type="match status" value="1"/>
</dbReference>
<feature type="domain" description="Protein kinase" evidence="9">
    <location>
        <begin position="268"/>
        <end position="600"/>
    </location>
</feature>
<evidence type="ECO:0000256" key="8">
    <source>
        <dbReference type="ARBA" id="ARBA00048679"/>
    </source>
</evidence>
<keyword evidence="11" id="KW-1185">Reference proteome</keyword>
<evidence type="ECO:0000256" key="3">
    <source>
        <dbReference type="ARBA" id="ARBA00022679"/>
    </source>
</evidence>
<evidence type="ECO:0000256" key="1">
    <source>
        <dbReference type="ARBA" id="ARBA00012513"/>
    </source>
</evidence>
<sequence>MAEAARAMRKRYRRVRVLMITWEVDGISAPSTLQTRELAKIFREVYRYDVHEIQLALTVPDDPEYLKPHNNDENDLQIIYYFGNTETDSPGHWWKLTATPISQERQSPIPCPEPRCLGSLMLITDLTTDTLFILDCFLDGDGAMGWAFPDISNGGTTFELMAAGYKDRSVKPGAFSSYLAWSLDIAGSLGYPPLEGKPRKPRETISTAWLCNKISGASHILGQRVNPWHFGKDRDVPEAFIILDPNTLPFFDYGKHHALSVGQHHRIFGEKESIYEDGFTEIFKVEMTSRSQNFYGSSEDVVCAIKQFRPRNSRQASGIAGVFKRERENLLKLSNWRHPHILEFLGSFEVLCEGKFGHYDLILPYADGGDLHAFLRLPWAPGWLGQDYFGAVYNQTIGVVDALAFIHSVSSAGYIVHRDIKPSNILIHNRTFKLADFGLARLKSGEETSKTAWLAGTPIYAPPERTIEGQHDHGRARDVWALGCVMMEISILLAYGFCKPAFVKTFGLERLASSEKQDTRAFSQTMGCVASWMERLDKHTEQMAQWRRYRQGIWERRKKFKVLLDTISMMLQSDPLQRVESSVALKYLTSPDRLDDEPMLQTRSTE</sequence>
<dbReference type="Gene3D" id="1.10.510.10">
    <property type="entry name" value="Transferase(Phosphotransferase) domain 1"/>
    <property type="match status" value="1"/>
</dbReference>
<evidence type="ECO:0000313" key="11">
    <source>
        <dbReference type="Proteomes" id="UP000698800"/>
    </source>
</evidence>
<dbReference type="GO" id="GO:0005634">
    <property type="term" value="C:nucleus"/>
    <property type="evidence" value="ECO:0007669"/>
    <property type="project" value="TreeGrafter"/>
</dbReference>
<evidence type="ECO:0000256" key="5">
    <source>
        <dbReference type="ARBA" id="ARBA00022777"/>
    </source>
</evidence>
<dbReference type="PANTHER" id="PTHR43671">
    <property type="entry name" value="SERINE/THREONINE-PROTEIN KINASE NEK"/>
    <property type="match status" value="1"/>
</dbReference>
<evidence type="ECO:0000256" key="2">
    <source>
        <dbReference type="ARBA" id="ARBA00022527"/>
    </source>
</evidence>